<evidence type="ECO:0000256" key="1">
    <source>
        <dbReference type="SAM" id="MobiDB-lite"/>
    </source>
</evidence>
<evidence type="ECO:0000313" key="3">
    <source>
        <dbReference type="Proteomes" id="UP000184330"/>
    </source>
</evidence>
<protein>
    <submittedName>
        <fullName evidence="2">Uncharacterized protein</fullName>
    </submittedName>
</protein>
<keyword evidence="3" id="KW-1185">Reference proteome</keyword>
<feature type="region of interest" description="Disordered" evidence="1">
    <location>
        <begin position="90"/>
        <end position="121"/>
    </location>
</feature>
<dbReference type="AlphaFoldDB" id="A0A1L7XCE3"/>
<organism evidence="2 3">
    <name type="scientific">Phialocephala subalpina</name>
    <dbReference type="NCBI Taxonomy" id="576137"/>
    <lineage>
        <taxon>Eukaryota</taxon>
        <taxon>Fungi</taxon>
        <taxon>Dikarya</taxon>
        <taxon>Ascomycota</taxon>
        <taxon>Pezizomycotina</taxon>
        <taxon>Leotiomycetes</taxon>
        <taxon>Helotiales</taxon>
        <taxon>Mollisiaceae</taxon>
        <taxon>Phialocephala</taxon>
        <taxon>Phialocephala fortinii species complex</taxon>
    </lineage>
</organism>
<name>A0A1L7XCE3_9HELO</name>
<proteinExistence type="predicted"/>
<dbReference type="Proteomes" id="UP000184330">
    <property type="component" value="Unassembled WGS sequence"/>
</dbReference>
<reference evidence="2 3" key="1">
    <citation type="submission" date="2016-03" db="EMBL/GenBank/DDBJ databases">
        <authorList>
            <person name="Ploux O."/>
        </authorList>
    </citation>
    <scope>NUCLEOTIDE SEQUENCE [LARGE SCALE GENOMIC DNA]</scope>
    <source>
        <strain evidence="2 3">UAMH 11012</strain>
    </source>
</reference>
<evidence type="ECO:0000313" key="2">
    <source>
        <dbReference type="EMBL" id="CZR62683.1"/>
    </source>
</evidence>
<dbReference type="EMBL" id="FJOG01000021">
    <property type="protein sequence ID" value="CZR62683.1"/>
    <property type="molecule type" value="Genomic_DNA"/>
</dbReference>
<sequence length="121" mass="13596">MGQKSSKQSVVWTHWRCCREHGDWTVSEQGLSTCLLPKLFKTAFFGSTTSTDIKPLYSARLSTQHLGQYAVPVVIGSAISVARSEPVQEKKILEYPDHDPDDPLHSPTGQGKEREDRKLEK</sequence>
<accession>A0A1L7XCE3</accession>
<feature type="compositionally biased region" description="Basic and acidic residues" evidence="1">
    <location>
        <begin position="90"/>
        <end position="104"/>
    </location>
</feature>
<feature type="compositionally biased region" description="Basic and acidic residues" evidence="1">
    <location>
        <begin position="111"/>
        <end position="121"/>
    </location>
</feature>
<gene>
    <name evidence="2" type="ORF">PAC_12580</name>
</gene>